<evidence type="ECO:0000256" key="3">
    <source>
        <dbReference type="ARBA" id="ARBA00022722"/>
    </source>
</evidence>
<evidence type="ECO:0000256" key="10">
    <source>
        <dbReference type="ARBA" id="ARBA00022918"/>
    </source>
</evidence>
<dbReference type="PANTHER" id="PTHR42648:SF11">
    <property type="entry name" value="TRANSPOSON TY4-P GAG-POL POLYPROTEIN"/>
    <property type="match status" value="1"/>
</dbReference>
<comment type="catalytic activity">
    <reaction evidence="13">
        <text>DNA(n) + a 2'-deoxyribonucleoside 5'-triphosphate = DNA(n+1) + diphosphate</text>
        <dbReference type="Rhea" id="RHEA:22508"/>
        <dbReference type="Rhea" id="RHEA-COMP:17339"/>
        <dbReference type="Rhea" id="RHEA-COMP:17340"/>
        <dbReference type="ChEBI" id="CHEBI:33019"/>
        <dbReference type="ChEBI" id="CHEBI:61560"/>
        <dbReference type="ChEBI" id="CHEBI:173112"/>
        <dbReference type="EC" id="2.7.7.49"/>
    </reaction>
</comment>
<evidence type="ECO:0000256" key="4">
    <source>
        <dbReference type="ARBA" id="ARBA00022723"/>
    </source>
</evidence>
<dbReference type="Gene3D" id="3.30.420.10">
    <property type="entry name" value="Ribonuclease H-like superfamily/Ribonuclease H"/>
    <property type="match status" value="1"/>
</dbReference>
<evidence type="ECO:0000256" key="9">
    <source>
        <dbReference type="ARBA" id="ARBA00022908"/>
    </source>
</evidence>
<comment type="catalytic activity">
    <reaction evidence="14">
        <text>DNA(n) + a 2'-deoxyribonucleoside 5'-triphosphate = DNA(n+1) + diphosphate</text>
        <dbReference type="Rhea" id="RHEA:22508"/>
        <dbReference type="Rhea" id="RHEA-COMP:17339"/>
        <dbReference type="Rhea" id="RHEA-COMP:17340"/>
        <dbReference type="ChEBI" id="CHEBI:33019"/>
        <dbReference type="ChEBI" id="CHEBI:61560"/>
        <dbReference type="ChEBI" id="CHEBI:173112"/>
        <dbReference type="EC" id="2.7.7.7"/>
    </reaction>
</comment>
<gene>
    <name evidence="16" type="ORF">O181_128962</name>
</gene>
<dbReference type="GO" id="GO:0046872">
    <property type="term" value="F:metal ion binding"/>
    <property type="evidence" value="ECO:0007669"/>
    <property type="project" value="UniProtKB-KW"/>
</dbReference>
<keyword evidence="11" id="KW-0808">Transferase</keyword>
<dbReference type="InterPro" id="IPR012337">
    <property type="entry name" value="RNaseH-like_sf"/>
</dbReference>
<proteinExistence type="predicted"/>
<dbReference type="GO" id="GO:0003887">
    <property type="term" value="F:DNA-directed DNA polymerase activity"/>
    <property type="evidence" value="ECO:0007669"/>
    <property type="project" value="UniProtKB-KW"/>
</dbReference>
<keyword evidence="3" id="KW-0540">Nuclease</keyword>
<evidence type="ECO:0000313" key="17">
    <source>
        <dbReference type="Proteomes" id="UP000765509"/>
    </source>
</evidence>
<dbReference type="OrthoDB" id="1743371at2759"/>
<keyword evidence="4" id="KW-0479">Metal-binding</keyword>
<evidence type="ECO:0000256" key="7">
    <source>
        <dbReference type="ARBA" id="ARBA00022842"/>
    </source>
</evidence>
<dbReference type="EMBL" id="AVOT02133489">
    <property type="protein sequence ID" value="MBW0589247.1"/>
    <property type="molecule type" value="Genomic_DNA"/>
</dbReference>
<dbReference type="InterPro" id="IPR001584">
    <property type="entry name" value="Integrase_cat-core"/>
</dbReference>
<evidence type="ECO:0000256" key="12">
    <source>
        <dbReference type="ARBA" id="ARBA00023172"/>
    </source>
</evidence>
<dbReference type="GO" id="GO:0003723">
    <property type="term" value="F:RNA binding"/>
    <property type="evidence" value="ECO:0007669"/>
    <property type="project" value="UniProtKB-KW"/>
</dbReference>
<feature type="domain" description="Integrase catalytic" evidence="15">
    <location>
        <begin position="54"/>
        <end position="171"/>
    </location>
</feature>
<dbReference type="GO" id="GO:0006310">
    <property type="term" value="P:DNA recombination"/>
    <property type="evidence" value="ECO:0007669"/>
    <property type="project" value="UniProtKB-KW"/>
</dbReference>
<evidence type="ECO:0000256" key="13">
    <source>
        <dbReference type="ARBA" id="ARBA00048173"/>
    </source>
</evidence>
<sequence>MVVLFNQPTANLTKRSPNSPWNLCLGHPSNQVLKSLGLQPINNTSCNTCGRGKMTTLPFKGHIVEVTKPIDFLHLEIIGPISPQSKLGHCYFLTIVNQYTSFKIIQFLKNKSEVYDEFVSHKALIENTQDRKVKRILTNGGGEFVNHQFKSLETQSGFIHSVSPPYTPEHNVTGALRSEEGLALSKLGLTYGGLKDKIR</sequence>
<keyword evidence="9" id="KW-0229">DNA integration</keyword>
<keyword evidence="2" id="KW-0548">Nucleotidyltransferase</keyword>
<keyword evidence="5" id="KW-0255">Endonuclease</keyword>
<reference evidence="16" key="1">
    <citation type="submission" date="2021-03" db="EMBL/GenBank/DDBJ databases">
        <title>Draft genome sequence of rust myrtle Austropuccinia psidii MF-1, a brazilian biotype.</title>
        <authorList>
            <person name="Quecine M.C."/>
            <person name="Pachon D.M.R."/>
            <person name="Bonatelli M.L."/>
            <person name="Correr F.H."/>
            <person name="Franceschini L.M."/>
            <person name="Leite T.F."/>
            <person name="Margarido G.R.A."/>
            <person name="Almeida C.A."/>
            <person name="Ferrarezi J.A."/>
            <person name="Labate C.A."/>
        </authorList>
    </citation>
    <scope>NUCLEOTIDE SEQUENCE</scope>
    <source>
        <strain evidence="16">MF-1</strain>
    </source>
</reference>
<accession>A0A9Q3L0W5</accession>
<evidence type="ECO:0000259" key="15">
    <source>
        <dbReference type="PROSITE" id="PS50994"/>
    </source>
</evidence>
<keyword evidence="11" id="KW-0239">DNA-directed DNA polymerase</keyword>
<dbReference type="GO" id="GO:0015074">
    <property type="term" value="P:DNA integration"/>
    <property type="evidence" value="ECO:0007669"/>
    <property type="project" value="UniProtKB-KW"/>
</dbReference>
<protein>
    <recommendedName>
        <fullName evidence="15">Integrase catalytic domain-containing protein</fullName>
    </recommendedName>
</protein>
<organism evidence="16 17">
    <name type="scientific">Austropuccinia psidii MF-1</name>
    <dbReference type="NCBI Taxonomy" id="1389203"/>
    <lineage>
        <taxon>Eukaryota</taxon>
        <taxon>Fungi</taxon>
        <taxon>Dikarya</taxon>
        <taxon>Basidiomycota</taxon>
        <taxon>Pucciniomycotina</taxon>
        <taxon>Pucciniomycetes</taxon>
        <taxon>Pucciniales</taxon>
        <taxon>Sphaerophragmiaceae</taxon>
        <taxon>Austropuccinia</taxon>
    </lineage>
</organism>
<evidence type="ECO:0000256" key="8">
    <source>
        <dbReference type="ARBA" id="ARBA00022884"/>
    </source>
</evidence>
<dbReference type="GO" id="GO:0005634">
    <property type="term" value="C:nucleus"/>
    <property type="evidence" value="ECO:0007669"/>
    <property type="project" value="UniProtKB-ARBA"/>
</dbReference>
<keyword evidence="6" id="KW-0378">Hydrolase</keyword>
<dbReference type="GO" id="GO:0032196">
    <property type="term" value="P:transposition"/>
    <property type="evidence" value="ECO:0007669"/>
    <property type="project" value="UniProtKB-KW"/>
</dbReference>
<evidence type="ECO:0000256" key="6">
    <source>
        <dbReference type="ARBA" id="ARBA00022801"/>
    </source>
</evidence>
<dbReference type="AlphaFoldDB" id="A0A9Q3L0W5"/>
<dbReference type="PANTHER" id="PTHR42648">
    <property type="entry name" value="TRANSPOSASE, PUTATIVE-RELATED"/>
    <property type="match status" value="1"/>
</dbReference>
<evidence type="ECO:0000256" key="14">
    <source>
        <dbReference type="ARBA" id="ARBA00049244"/>
    </source>
</evidence>
<evidence type="ECO:0000313" key="16">
    <source>
        <dbReference type="EMBL" id="MBW0589247.1"/>
    </source>
</evidence>
<dbReference type="PROSITE" id="PS50994">
    <property type="entry name" value="INTEGRASE"/>
    <property type="match status" value="1"/>
</dbReference>
<keyword evidence="1" id="KW-0815">Transposition</keyword>
<evidence type="ECO:0000256" key="1">
    <source>
        <dbReference type="ARBA" id="ARBA00022578"/>
    </source>
</evidence>
<keyword evidence="17" id="KW-1185">Reference proteome</keyword>
<keyword evidence="10" id="KW-0695">RNA-directed DNA polymerase</keyword>
<dbReference type="GO" id="GO:0016787">
    <property type="term" value="F:hydrolase activity"/>
    <property type="evidence" value="ECO:0007669"/>
    <property type="project" value="UniProtKB-KW"/>
</dbReference>
<dbReference type="Proteomes" id="UP000765509">
    <property type="component" value="Unassembled WGS sequence"/>
</dbReference>
<evidence type="ECO:0000256" key="2">
    <source>
        <dbReference type="ARBA" id="ARBA00022695"/>
    </source>
</evidence>
<comment type="caution">
    <text evidence="16">The sequence shown here is derived from an EMBL/GenBank/DDBJ whole genome shotgun (WGS) entry which is preliminary data.</text>
</comment>
<dbReference type="InterPro" id="IPR039537">
    <property type="entry name" value="Retrotran_Ty1/copia-like"/>
</dbReference>
<evidence type="ECO:0000256" key="5">
    <source>
        <dbReference type="ARBA" id="ARBA00022759"/>
    </source>
</evidence>
<dbReference type="GO" id="GO:0004519">
    <property type="term" value="F:endonuclease activity"/>
    <property type="evidence" value="ECO:0007669"/>
    <property type="project" value="UniProtKB-KW"/>
</dbReference>
<keyword evidence="8" id="KW-0694">RNA-binding</keyword>
<evidence type="ECO:0000256" key="11">
    <source>
        <dbReference type="ARBA" id="ARBA00022932"/>
    </source>
</evidence>
<dbReference type="GO" id="GO:0003964">
    <property type="term" value="F:RNA-directed DNA polymerase activity"/>
    <property type="evidence" value="ECO:0007669"/>
    <property type="project" value="UniProtKB-KW"/>
</dbReference>
<keyword evidence="12" id="KW-0233">DNA recombination</keyword>
<dbReference type="SUPFAM" id="SSF53098">
    <property type="entry name" value="Ribonuclease H-like"/>
    <property type="match status" value="1"/>
</dbReference>
<name>A0A9Q3L0W5_9BASI</name>
<keyword evidence="7" id="KW-0460">Magnesium</keyword>
<dbReference type="InterPro" id="IPR036397">
    <property type="entry name" value="RNaseH_sf"/>
</dbReference>